<dbReference type="SUPFAM" id="SSF55718">
    <property type="entry name" value="SCP-like"/>
    <property type="match status" value="1"/>
</dbReference>
<dbReference type="eggNOG" id="COG3255">
    <property type="taxonomic scope" value="Bacteria"/>
</dbReference>
<dbReference type="RefSeq" id="WP_013075088.1">
    <property type="nucleotide sequence ID" value="NC_014098.1"/>
</dbReference>
<dbReference type="AlphaFoldDB" id="D5WWU6"/>
<dbReference type="Pfam" id="PF02036">
    <property type="entry name" value="SCP2"/>
    <property type="match status" value="1"/>
</dbReference>
<keyword evidence="3" id="KW-1185">Reference proteome</keyword>
<dbReference type="Proteomes" id="UP000002368">
    <property type="component" value="Chromosome"/>
</dbReference>
<reference evidence="2 3" key="1">
    <citation type="journal article" date="2011" name="Stand. Genomic Sci.">
        <title>Complete genome sequence of the thermophilic, hydrogen-oxidizing Bacillus tusciae type strain (T2) and reclassification in the new genus, Kyrpidia gen. nov. as Kyrpidia tusciae comb. nov. and emendation of the family Alicyclobacillaceae da Costa and Rainey, 2010.</title>
        <authorList>
            <person name="Klenk H.P."/>
            <person name="Lapidus A."/>
            <person name="Chertkov O."/>
            <person name="Copeland A."/>
            <person name="Del Rio T.G."/>
            <person name="Nolan M."/>
            <person name="Lucas S."/>
            <person name="Chen F."/>
            <person name="Tice H."/>
            <person name="Cheng J.F."/>
            <person name="Han C."/>
            <person name="Bruce D."/>
            <person name="Goodwin L."/>
            <person name="Pitluck S."/>
            <person name="Pati A."/>
            <person name="Ivanova N."/>
            <person name="Mavromatis K."/>
            <person name="Daum C."/>
            <person name="Chen A."/>
            <person name="Palaniappan K."/>
            <person name="Chang Y.J."/>
            <person name="Land M."/>
            <person name="Hauser L."/>
            <person name="Jeffries C.D."/>
            <person name="Detter J.C."/>
            <person name="Rohde M."/>
            <person name="Abt B."/>
            <person name="Pukall R."/>
            <person name="Goker M."/>
            <person name="Bristow J."/>
            <person name="Markowitz V."/>
            <person name="Hugenholtz P."/>
            <person name="Eisen J.A."/>
        </authorList>
    </citation>
    <scope>NUCLEOTIDE SEQUENCE [LARGE SCALE GENOMIC DNA]</scope>
    <source>
        <strain evidence="2 3">DSM 2912</strain>
    </source>
</reference>
<evidence type="ECO:0000313" key="3">
    <source>
        <dbReference type="Proteomes" id="UP000002368"/>
    </source>
</evidence>
<dbReference type="InterPro" id="IPR003033">
    <property type="entry name" value="SCP2_sterol-bd_dom"/>
</dbReference>
<dbReference type="STRING" id="562970.Btus_1060"/>
<dbReference type="Gene3D" id="3.30.1050.10">
    <property type="entry name" value="SCP2 sterol-binding domain"/>
    <property type="match status" value="1"/>
</dbReference>
<proteinExistence type="predicted"/>
<protein>
    <recommendedName>
        <fullName evidence="1">SCP2 domain-containing protein</fullName>
    </recommendedName>
</protein>
<dbReference type="KEGG" id="bts:Btus_1060"/>
<sequence length="142" mass="16154">MGVPVFGSEWAQQWGERLNQSVQYRQSAQTWEWPLVLVMEQDPSVGLAEDRAVYLDLWHGECREARVATPEDQETAPYVISADPYTWKQVLDRELEPITAIMRGRLKLTKGNMSTLSGYVIAAKYLVETAIDIEAELPEGLR</sequence>
<dbReference type="EMBL" id="CP002017">
    <property type="protein sequence ID" value="ADG05797.1"/>
    <property type="molecule type" value="Genomic_DNA"/>
</dbReference>
<name>D5WWU6_KYRT2</name>
<evidence type="ECO:0000259" key="1">
    <source>
        <dbReference type="Pfam" id="PF02036"/>
    </source>
</evidence>
<accession>D5WWU6</accession>
<feature type="domain" description="SCP2" evidence="1">
    <location>
        <begin position="51"/>
        <end position="115"/>
    </location>
</feature>
<dbReference type="HOGENOM" id="CLU_128031_0_0_9"/>
<organism evidence="2 3">
    <name type="scientific">Kyrpidia tusciae (strain DSM 2912 / NBRC 15312 / T2)</name>
    <name type="common">Bacillus tusciae</name>
    <dbReference type="NCBI Taxonomy" id="562970"/>
    <lineage>
        <taxon>Bacteria</taxon>
        <taxon>Bacillati</taxon>
        <taxon>Bacillota</taxon>
        <taxon>Bacilli</taxon>
        <taxon>Bacillales</taxon>
        <taxon>Alicyclobacillaceae</taxon>
        <taxon>Kyrpidia</taxon>
    </lineage>
</organism>
<gene>
    <name evidence="2" type="ordered locus">Btus_1060</name>
</gene>
<dbReference type="InterPro" id="IPR036527">
    <property type="entry name" value="SCP2_sterol-bd_dom_sf"/>
</dbReference>
<evidence type="ECO:0000313" key="2">
    <source>
        <dbReference type="EMBL" id="ADG05797.1"/>
    </source>
</evidence>